<dbReference type="GO" id="GO:0016787">
    <property type="term" value="F:hydrolase activity"/>
    <property type="evidence" value="ECO:0007669"/>
    <property type="project" value="UniProtKB-KW"/>
</dbReference>
<organism evidence="3 4">
    <name type="scientific">Alicyclobacillus fastidiosus</name>
    <dbReference type="NCBI Taxonomy" id="392011"/>
    <lineage>
        <taxon>Bacteria</taxon>
        <taxon>Bacillati</taxon>
        <taxon>Bacillota</taxon>
        <taxon>Bacilli</taxon>
        <taxon>Bacillales</taxon>
        <taxon>Alicyclobacillaceae</taxon>
        <taxon>Alicyclobacillus</taxon>
    </lineage>
</organism>
<dbReference type="PANTHER" id="PTHR43798:SF31">
    <property type="entry name" value="AB HYDROLASE SUPERFAMILY PROTEIN YCLE"/>
    <property type="match status" value="1"/>
</dbReference>
<evidence type="ECO:0000313" key="4">
    <source>
        <dbReference type="Proteomes" id="UP001164761"/>
    </source>
</evidence>
<dbReference type="Gene3D" id="3.40.50.1820">
    <property type="entry name" value="alpha/beta hydrolase"/>
    <property type="match status" value="1"/>
</dbReference>
<dbReference type="InterPro" id="IPR029058">
    <property type="entry name" value="AB_hydrolase_fold"/>
</dbReference>
<reference evidence="3" key="1">
    <citation type="submission" date="2022-08" db="EMBL/GenBank/DDBJ databases">
        <title>Alicyclobacillus fastidiosus DSM 17978, complete genome.</title>
        <authorList>
            <person name="Wang Q."/>
            <person name="Cai R."/>
            <person name="Wang Z."/>
        </authorList>
    </citation>
    <scope>NUCLEOTIDE SEQUENCE</scope>
    <source>
        <strain evidence="3">DSM 17978</strain>
    </source>
</reference>
<protein>
    <submittedName>
        <fullName evidence="3">Alpha/beta hydrolase</fullName>
    </submittedName>
</protein>
<evidence type="ECO:0000259" key="2">
    <source>
        <dbReference type="Pfam" id="PF12146"/>
    </source>
</evidence>
<dbReference type="SUPFAM" id="SSF53474">
    <property type="entry name" value="alpha/beta-Hydrolases"/>
    <property type="match status" value="1"/>
</dbReference>
<keyword evidence="4" id="KW-1185">Reference proteome</keyword>
<evidence type="ECO:0000256" key="1">
    <source>
        <dbReference type="ARBA" id="ARBA00022801"/>
    </source>
</evidence>
<dbReference type="EMBL" id="CP104067">
    <property type="protein sequence ID" value="WAH42851.1"/>
    <property type="molecule type" value="Genomic_DNA"/>
</dbReference>
<dbReference type="PANTHER" id="PTHR43798">
    <property type="entry name" value="MONOACYLGLYCEROL LIPASE"/>
    <property type="match status" value="1"/>
</dbReference>
<proteinExistence type="predicted"/>
<dbReference type="RefSeq" id="WP_268006724.1">
    <property type="nucleotide sequence ID" value="NZ_BSUT01000001.1"/>
</dbReference>
<accession>A0ABY6ZL54</accession>
<dbReference type="InterPro" id="IPR022742">
    <property type="entry name" value="Hydrolase_4"/>
</dbReference>
<feature type="domain" description="Serine aminopeptidase S33" evidence="2">
    <location>
        <begin position="44"/>
        <end position="236"/>
    </location>
</feature>
<gene>
    <name evidence="3" type="ORF">NZD89_05325</name>
</gene>
<name>A0ABY6ZL54_9BACL</name>
<dbReference type="Pfam" id="PF12146">
    <property type="entry name" value="Hydrolase_4"/>
    <property type="match status" value="1"/>
</dbReference>
<sequence>MPSAQLNGVNIFYEKMGRGTPIILVHPPVLSSISFLHQMEGLSRNFLTVRFDIRGHGRSQASQQAITYPLIVEDIIHLMDHLEIKEAYLCGYSTGASIVLEFLLTHPNRALGGILVGGMSEIHDFRLATRIRLGILSTKIGAIRPLALSLSWSNSDTKGLMWKTYQESKLGNPKNMEQYYRASLHYNCTARLKLIHVPVLLVYGVEDHGFHSYSRVLHDRLPNSELTFVQNIKHQIPTKAAPALNKRIEQFVKTHEVSNF</sequence>
<dbReference type="Proteomes" id="UP001164761">
    <property type="component" value="Chromosome"/>
</dbReference>
<dbReference type="InterPro" id="IPR050266">
    <property type="entry name" value="AB_hydrolase_sf"/>
</dbReference>
<keyword evidence="1 3" id="KW-0378">Hydrolase</keyword>
<evidence type="ECO:0000313" key="3">
    <source>
        <dbReference type="EMBL" id="WAH42851.1"/>
    </source>
</evidence>